<evidence type="ECO:0000259" key="2">
    <source>
        <dbReference type="Pfam" id="PF00501"/>
    </source>
</evidence>
<reference evidence="3 4" key="1">
    <citation type="journal article" date="2018" name="Nat. Ecol. Evol.">
        <title>Pezizomycetes genomes reveal the molecular basis of ectomycorrhizal truffle lifestyle.</title>
        <authorList>
            <person name="Murat C."/>
            <person name="Payen T."/>
            <person name="Noel B."/>
            <person name="Kuo A."/>
            <person name="Morin E."/>
            <person name="Chen J."/>
            <person name="Kohler A."/>
            <person name="Krizsan K."/>
            <person name="Balestrini R."/>
            <person name="Da Silva C."/>
            <person name="Montanini B."/>
            <person name="Hainaut M."/>
            <person name="Levati E."/>
            <person name="Barry K.W."/>
            <person name="Belfiori B."/>
            <person name="Cichocki N."/>
            <person name="Clum A."/>
            <person name="Dockter R.B."/>
            <person name="Fauchery L."/>
            <person name="Guy J."/>
            <person name="Iotti M."/>
            <person name="Le Tacon F."/>
            <person name="Lindquist E.A."/>
            <person name="Lipzen A."/>
            <person name="Malagnac F."/>
            <person name="Mello A."/>
            <person name="Molinier V."/>
            <person name="Miyauchi S."/>
            <person name="Poulain J."/>
            <person name="Riccioni C."/>
            <person name="Rubini A."/>
            <person name="Sitrit Y."/>
            <person name="Splivallo R."/>
            <person name="Traeger S."/>
            <person name="Wang M."/>
            <person name="Zifcakova L."/>
            <person name="Wipf D."/>
            <person name="Zambonelli A."/>
            <person name="Paolocci F."/>
            <person name="Nowrousian M."/>
            <person name="Ottonello S."/>
            <person name="Baldrian P."/>
            <person name="Spatafora J.W."/>
            <person name="Henrissat B."/>
            <person name="Nagy L.G."/>
            <person name="Aury J.M."/>
            <person name="Wincker P."/>
            <person name="Grigoriev I.V."/>
            <person name="Bonfante P."/>
            <person name="Martin F.M."/>
        </authorList>
    </citation>
    <scope>NUCLEOTIDE SEQUENCE [LARGE SCALE GENOMIC DNA]</scope>
    <source>
        <strain evidence="3 4">RN42</strain>
    </source>
</reference>
<sequence>MLELIELNAVSYTLIALAASILFVPLFLSKDPAIHPFILQRQSNVAPVRKPKESAVYRSQATPTGYPLISGLQLEGEKAYQTRDGDIRDVWKLAKEKGNGKIITVRGSRKEEIDIETVDKWIHAIGAFVTAVQGAKRVAVYLPNDIENIVFSFASAFYGFTLIPLPCPADPEELKVIFRKTSPDFLVASAGTLPLEEIGKVHSLKHVMLVVEKASRHMDWSATSDMEITSSTFHGIIENPTGVSTPPTDLDLDGISLVYVYKDLMNHWETENFSQKVLIAGVAGQLAVLPKKEALTPADVFLPVSGLWEPFTRIVTYAALASGSTLAINSVAGPSTDLSTACAKVSPTVVVASPNTLLETLFQTQGSMLELWHTWIHWFQLRTLSQGQIPHGNWLTRINDYARPKLGDPQRLRIVFTAENGGVKDSAPLNSPDLADLRAMLGANIIYGLTSPRVAGAIAQQNIYDYRIDHPLIKPNRIKKIARKCAHFGPPMPNVEVKLVDVDKYKADDVPEPRGQIAVAGPSVIGGQAEIGVVGKWRKDGCLAYVLDGLRPNEDKE</sequence>
<proteinExistence type="predicted"/>
<protein>
    <recommendedName>
        <fullName evidence="2">AMP-dependent synthetase/ligase domain-containing protein</fullName>
    </recommendedName>
</protein>
<gene>
    <name evidence="3" type="ORF">BJ508DRAFT_410579</name>
</gene>
<dbReference type="Proteomes" id="UP000275078">
    <property type="component" value="Unassembled WGS sequence"/>
</dbReference>
<dbReference type="Gene3D" id="3.40.50.12780">
    <property type="entry name" value="N-terminal domain of ligase-like"/>
    <property type="match status" value="2"/>
</dbReference>
<dbReference type="OrthoDB" id="4138492at2759"/>
<dbReference type="AlphaFoldDB" id="A0A3N4IRZ9"/>
<evidence type="ECO:0000313" key="3">
    <source>
        <dbReference type="EMBL" id="RPA86990.1"/>
    </source>
</evidence>
<feature type="domain" description="AMP-dependent synthetase/ligase" evidence="2">
    <location>
        <begin position="279"/>
        <end position="527"/>
    </location>
</feature>
<dbReference type="GO" id="GO:0005783">
    <property type="term" value="C:endoplasmic reticulum"/>
    <property type="evidence" value="ECO:0007669"/>
    <property type="project" value="TreeGrafter"/>
</dbReference>
<dbReference type="GO" id="GO:0016020">
    <property type="term" value="C:membrane"/>
    <property type="evidence" value="ECO:0007669"/>
    <property type="project" value="TreeGrafter"/>
</dbReference>
<dbReference type="PANTHER" id="PTHR43272:SF11">
    <property type="entry name" value="AMP-DEPENDENT SYNTHETASE_LIGASE DOMAIN-CONTAINING PROTEIN"/>
    <property type="match status" value="1"/>
</dbReference>
<evidence type="ECO:0000256" key="1">
    <source>
        <dbReference type="SAM" id="Phobius"/>
    </source>
</evidence>
<dbReference type="InterPro" id="IPR042099">
    <property type="entry name" value="ANL_N_sf"/>
</dbReference>
<organism evidence="3 4">
    <name type="scientific">Ascobolus immersus RN42</name>
    <dbReference type="NCBI Taxonomy" id="1160509"/>
    <lineage>
        <taxon>Eukaryota</taxon>
        <taxon>Fungi</taxon>
        <taxon>Dikarya</taxon>
        <taxon>Ascomycota</taxon>
        <taxon>Pezizomycotina</taxon>
        <taxon>Pezizomycetes</taxon>
        <taxon>Pezizales</taxon>
        <taxon>Ascobolaceae</taxon>
        <taxon>Ascobolus</taxon>
    </lineage>
</organism>
<name>A0A3N4IRZ9_ASCIM</name>
<keyword evidence="1" id="KW-1133">Transmembrane helix</keyword>
<dbReference type="Pfam" id="PF00501">
    <property type="entry name" value="AMP-binding"/>
    <property type="match status" value="1"/>
</dbReference>
<accession>A0A3N4IRZ9</accession>
<keyword evidence="4" id="KW-1185">Reference proteome</keyword>
<dbReference type="InterPro" id="IPR000873">
    <property type="entry name" value="AMP-dep_synth/lig_dom"/>
</dbReference>
<dbReference type="EMBL" id="ML119647">
    <property type="protein sequence ID" value="RPA86990.1"/>
    <property type="molecule type" value="Genomic_DNA"/>
</dbReference>
<dbReference type="PANTHER" id="PTHR43272">
    <property type="entry name" value="LONG-CHAIN-FATTY-ACID--COA LIGASE"/>
    <property type="match status" value="1"/>
</dbReference>
<keyword evidence="1" id="KW-0472">Membrane</keyword>
<evidence type="ECO:0000313" key="4">
    <source>
        <dbReference type="Proteomes" id="UP000275078"/>
    </source>
</evidence>
<dbReference type="GO" id="GO:0004467">
    <property type="term" value="F:long-chain fatty acid-CoA ligase activity"/>
    <property type="evidence" value="ECO:0007669"/>
    <property type="project" value="TreeGrafter"/>
</dbReference>
<keyword evidence="1" id="KW-0812">Transmembrane</keyword>
<dbReference type="STRING" id="1160509.A0A3N4IRZ9"/>
<dbReference type="SUPFAM" id="SSF56801">
    <property type="entry name" value="Acetyl-CoA synthetase-like"/>
    <property type="match status" value="1"/>
</dbReference>
<feature type="transmembrane region" description="Helical" evidence="1">
    <location>
        <begin position="7"/>
        <end position="28"/>
    </location>
</feature>